<evidence type="ECO:0000313" key="11">
    <source>
        <dbReference type="EMBL" id="RHN46846.1"/>
    </source>
</evidence>
<evidence type="ECO:0000256" key="3">
    <source>
        <dbReference type="ARBA" id="ARBA00022643"/>
    </source>
</evidence>
<keyword evidence="11" id="KW-0456">Lyase</keyword>
<evidence type="ECO:0000313" key="10">
    <source>
        <dbReference type="EMBL" id="KEH23338.1"/>
    </source>
</evidence>
<dbReference type="PANTHER" id="PTHR14359">
    <property type="entry name" value="HOMO-OLIGOMERIC FLAVIN CONTAINING CYS DECARBOXYLASE FAMILY"/>
    <property type="match status" value="1"/>
</dbReference>
<reference evidence="10 13" key="2">
    <citation type="journal article" date="2014" name="BMC Genomics">
        <title>An improved genome release (version Mt4.0) for the model legume Medicago truncatula.</title>
        <authorList>
            <person name="Tang H."/>
            <person name="Krishnakumar V."/>
            <person name="Bidwell S."/>
            <person name="Rosen B."/>
            <person name="Chan A."/>
            <person name="Zhou S."/>
            <person name="Gentzbittel L."/>
            <person name="Childs K.L."/>
            <person name="Yandell M."/>
            <person name="Gundlach H."/>
            <person name="Mayer K.F."/>
            <person name="Schwartz D.C."/>
            <person name="Town C.D."/>
        </authorList>
    </citation>
    <scope>GENOME REANNOTATION</scope>
    <source>
        <strain evidence="10">A17</strain>
        <strain evidence="12 13">cv. Jemalong A17</strain>
    </source>
</reference>
<comment type="cofactor">
    <cofactor evidence="1">
        <name>FMN</name>
        <dbReference type="ChEBI" id="CHEBI:58210"/>
    </cofactor>
</comment>
<organism evidence="10 13">
    <name type="scientific">Medicago truncatula</name>
    <name type="common">Barrel medic</name>
    <name type="synonym">Medicago tribuloides</name>
    <dbReference type="NCBI Taxonomy" id="3880"/>
    <lineage>
        <taxon>Eukaryota</taxon>
        <taxon>Viridiplantae</taxon>
        <taxon>Streptophyta</taxon>
        <taxon>Embryophyta</taxon>
        <taxon>Tracheophyta</taxon>
        <taxon>Spermatophyta</taxon>
        <taxon>Magnoliopsida</taxon>
        <taxon>eudicotyledons</taxon>
        <taxon>Gunneridae</taxon>
        <taxon>Pentapetalae</taxon>
        <taxon>rosids</taxon>
        <taxon>fabids</taxon>
        <taxon>Fabales</taxon>
        <taxon>Fabaceae</taxon>
        <taxon>Papilionoideae</taxon>
        <taxon>50 kb inversion clade</taxon>
        <taxon>NPAAA clade</taxon>
        <taxon>Hologalegina</taxon>
        <taxon>IRL clade</taxon>
        <taxon>Trifolieae</taxon>
        <taxon>Medicago</taxon>
    </lineage>
</organism>
<gene>
    <name evidence="10" type="ordered locus">MTR_7g076045</name>
    <name evidence="11" type="ORF">MtrunA17_Chr7g0246601</name>
</gene>
<dbReference type="InterPro" id="IPR036551">
    <property type="entry name" value="Flavin_trans-like"/>
</dbReference>
<reference evidence="12" key="3">
    <citation type="submission" date="2015-04" db="UniProtKB">
        <authorList>
            <consortium name="EnsemblPlants"/>
        </authorList>
    </citation>
    <scope>IDENTIFICATION</scope>
    <source>
        <strain evidence="12">cv. Jemalong A17</strain>
    </source>
</reference>
<proteinExistence type="inferred from homology"/>
<keyword evidence="4" id="KW-0210">Decarboxylase</keyword>
<dbReference type="GO" id="GO:0004633">
    <property type="term" value="F:phosphopantothenoylcysteine decarboxylase activity"/>
    <property type="evidence" value="ECO:0000318"/>
    <property type="project" value="GO_Central"/>
</dbReference>
<evidence type="ECO:0000256" key="6">
    <source>
        <dbReference type="ARBA" id="ARBA00038350"/>
    </source>
</evidence>
<dbReference type="GO" id="GO:0010181">
    <property type="term" value="F:FMN binding"/>
    <property type="evidence" value="ECO:0000318"/>
    <property type="project" value="GO_Central"/>
</dbReference>
<dbReference type="Gene3D" id="3.40.50.1950">
    <property type="entry name" value="Flavin prenyltransferase-like"/>
    <property type="match status" value="1"/>
</dbReference>
<keyword evidence="5" id="KW-0173">Coenzyme A biosynthesis</keyword>
<dbReference type="PANTHER" id="PTHR14359:SF6">
    <property type="entry name" value="PHOSPHOPANTOTHENOYLCYSTEINE DECARBOXYLASE"/>
    <property type="match status" value="1"/>
</dbReference>
<dbReference type="Pfam" id="PF02441">
    <property type="entry name" value="Flavoprotein"/>
    <property type="match status" value="1"/>
</dbReference>
<evidence type="ECO:0000259" key="9">
    <source>
        <dbReference type="Pfam" id="PF02441"/>
    </source>
</evidence>
<name>A0A072U2B3_MEDTR</name>
<comment type="similarity">
    <text evidence="6">Belongs to the HFCD (homooligomeric flavin containing Cys decarboxylase) superfamily.</text>
</comment>
<evidence type="ECO:0000256" key="7">
    <source>
        <dbReference type="ARBA" id="ARBA00060685"/>
    </source>
</evidence>
<evidence type="ECO:0000256" key="8">
    <source>
        <dbReference type="ARBA" id="ARBA00066422"/>
    </source>
</evidence>
<dbReference type="GO" id="GO:0071513">
    <property type="term" value="C:phosphopantothenoylcysteine decarboxylase complex"/>
    <property type="evidence" value="ECO:0000318"/>
    <property type="project" value="GO_Central"/>
</dbReference>
<evidence type="ECO:0000313" key="13">
    <source>
        <dbReference type="Proteomes" id="UP000002051"/>
    </source>
</evidence>
<dbReference type="AlphaFoldDB" id="A0A072U2B3"/>
<accession>A0A072U2B3</accession>
<protein>
    <recommendedName>
        <fullName evidence="8">phosphopantothenoylcysteine decarboxylase</fullName>
        <ecNumber evidence="8">4.1.1.36</ecNumber>
    </recommendedName>
</protein>
<dbReference type="EMBL" id="PSQE01000007">
    <property type="protein sequence ID" value="RHN46846.1"/>
    <property type="molecule type" value="Genomic_DNA"/>
</dbReference>
<comment type="pathway">
    <text evidence="7">Cofactor biosynthesis; coenzyme A biosynthesis; CoA from (R)-pantothenate: step 3/5.</text>
</comment>
<keyword evidence="3" id="KW-0288">FMN</keyword>
<feature type="domain" description="Flavoprotein" evidence="9">
    <location>
        <begin position="6"/>
        <end position="114"/>
    </location>
</feature>
<dbReference type="EnsemblPlants" id="KEH23338">
    <property type="protein sequence ID" value="KEH23338"/>
    <property type="gene ID" value="MTR_7g076045"/>
</dbReference>
<dbReference type="EMBL" id="CM001223">
    <property type="protein sequence ID" value="KEH23338.1"/>
    <property type="molecule type" value="Genomic_DNA"/>
</dbReference>
<dbReference type="Gramene" id="rna41380">
    <property type="protein sequence ID" value="RHN46846.1"/>
    <property type="gene ID" value="gene41380"/>
</dbReference>
<dbReference type="HOGENOM" id="CLU_033319_3_1_1"/>
<keyword evidence="13" id="KW-1185">Reference proteome</keyword>
<evidence type="ECO:0000313" key="12">
    <source>
        <dbReference type="EnsemblPlants" id="KEH23338"/>
    </source>
</evidence>
<evidence type="ECO:0000256" key="5">
    <source>
        <dbReference type="ARBA" id="ARBA00022993"/>
    </source>
</evidence>
<reference evidence="11" key="4">
    <citation type="journal article" date="2018" name="Nat. Plants">
        <title>Whole-genome landscape of Medicago truncatula symbiotic genes.</title>
        <authorList>
            <person name="Pecrix Y."/>
            <person name="Gamas P."/>
            <person name="Carrere S."/>
        </authorList>
    </citation>
    <scope>NUCLEOTIDE SEQUENCE</scope>
    <source>
        <tissue evidence="11">Leaves</tissue>
    </source>
</reference>
<keyword evidence="2" id="KW-0341">Growth regulation</keyword>
<evidence type="ECO:0000256" key="1">
    <source>
        <dbReference type="ARBA" id="ARBA00001917"/>
    </source>
</evidence>
<evidence type="ECO:0000256" key="2">
    <source>
        <dbReference type="ARBA" id="ARBA00022604"/>
    </source>
</evidence>
<dbReference type="EC" id="4.1.1.36" evidence="8"/>
<reference evidence="10 13" key="1">
    <citation type="journal article" date="2011" name="Nature">
        <title>The Medicago genome provides insight into the evolution of rhizobial symbioses.</title>
        <authorList>
            <person name="Young N.D."/>
            <person name="Debelle F."/>
            <person name="Oldroyd G.E."/>
            <person name="Geurts R."/>
            <person name="Cannon S.B."/>
            <person name="Udvardi M.K."/>
            <person name="Benedito V.A."/>
            <person name="Mayer K.F."/>
            <person name="Gouzy J."/>
            <person name="Schoof H."/>
            <person name="Van de Peer Y."/>
            <person name="Proost S."/>
            <person name="Cook D.R."/>
            <person name="Meyers B.C."/>
            <person name="Spannagl M."/>
            <person name="Cheung F."/>
            <person name="De Mita S."/>
            <person name="Krishnakumar V."/>
            <person name="Gundlach H."/>
            <person name="Zhou S."/>
            <person name="Mudge J."/>
            <person name="Bharti A.K."/>
            <person name="Murray J.D."/>
            <person name="Naoumkina M.A."/>
            <person name="Rosen B."/>
            <person name="Silverstein K.A."/>
            <person name="Tang H."/>
            <person name="Rombauts S."/>
            <person name="Zhao P.X."/>
            <person name="Zhou P."/>
            <person name="Barbe V."/>
            <person name="Bardou P."/>
            <person name="Bechner M."/>
            <person name="Bellec A."/>
            <person name="Berger A."/>
            <person name="Berges H."/>
            <person name="Bidwell S."/>
            <person name="Bisseling T."/>
            <person name="Choisne N."/>
            <person name="Couloux A."/>
            <person name="Denny R."/>
            <person name="Deshpande S."/>
            <person name="Dai X."/>
            <person name="Doyle J.J."/>
            <person name="Dudez A.M."/>
            <person name="Farmer A.D."/>
            <person name="Fouteau S."/>
            <person name="Franken C."/>
            <person name="Gibelin C."/>
            <person name="Gish J."/>
            <person name="Goldstein S."/>
            <person name="Gonzalez A.J."/>
            <person name="Green P.J."/>
            <person name="Hallab A."/>
            <person name="Hartog M."/>
            <person name="Hua A."/>
            <person name="Humphray S.J."/>
            <person name="Jeong D.H."/>
            <person name="Jing Y."/>
            <person name="Jocker A."/>
            <person name="Kenton S.M."/>
            <person name="Kim D.J."/>
            <person name="Klee K."/>
            <person name="Lai H."/>
            <person name="Lang C."/>
            <person name="Lin S."/>
            <person name="Macmil S.L."/>
            <person name="Magdelenat G."/>
            <person name="Matthews L."/>
            <person name="McCorrison J."/>
            <person name="Monaghan E.L."/>
            <person name="Mun J.H."/>
            <person name="Najar F.Z."/>
            <person name="Nicholson C."/>
            <person name="Noirot C."/>
            <person name="O'Bleness M."/>
            <person name="Paule C.R."/>
            <person name="Poulain J."/>
            <person name="Prion F."/>
            <person name="Qin B."/>
            <person name="Qu C."/>
            <person name="Retzel E.F."/>
            <person name="Riddle C."/>
            <person name="Sallet E."/>
            <person name="Samain S."/>
            <person name="Samson N."/>
            <person name="Sanders I."/>
            <person name="Saurat O."/>
            <person name="Scarpelli C."/>
            <person name="Schiex T."/>
            <person name="Segurens B."/>
            <person name="Severin A.J."/>
            <person name="Sherrier D.J."/>
            <person name="Shi R."/>
            <person name="Sims S."/>
            <person name="Singer S.R."/>
            <person name="Sinharoy S."/>
            <person name="Sterck L."/>
            <person name="Viollet A."/>
            <person name="Wang B.B."/>
            <person name="Wang K."/>
            <person name="Wang M."/>
            <person name="Wang X."/>
            <person name="Warfsmann J."/>
            <person name="Weissenbach J."/>
            <person name="White D.D."/>
            <person name="White J.D."/>
            <person name="Wiley G.B."/>
            <person name="Wincker P."/>
            <person name="Xing Y."/>
            <person name="Yang L."/>
            <person name="Yao Z."/>
            <person name="Ying F."/>
            <person name="Zhai J."/>
            <person name="Zhou L."/>
            <person name="Zuber A."/>
            <person name="Denarie J."/>
            <person name="Dixon R.A."/>
            <person name="May G.D."/>
            <person name="Schwartz D.C."/>
            <person name="Rogers J."/>
            <person name="Quetier F."/>
            <person name="Town C.D."/>
            <person name="Roe B.A."/>
        </authorList>
    </citation>
    <scope>NUCLEOTIDE SEQUENCE [LARGE SCALE GENOMIC DNA]</scope>
    <source>
        <strain evidence="10">A17</strain>
        <strain evidence="12 13">cv. Jemalong A17</strain>
    </source>
</reference>
<dbReference type="Proteomes" id="UP000265566">
    <property type="component" value="Chromosome 7"/>
</dbReference>
<dbReference type="GO" id="GO:0015937">
    <property type="term" value="P:coenzyme A biosynthetic process"/>
    <property type="evidence" value="ECO:0000318"/>
    <property type="project" value="GO_Central"/>
</dbReference>
<sequence length="140" mass="15987">MNMKIYTDDDLEWEKIGDSVLPIELASWADIMDIAPLSADIVAKIAGGFSDNLLTTIVRAWDYEKPMFVAPSMNDAMWRNPFTEQQLMRIEKLGVTVIQPVEHMPTNMREMADPSTISSNVKSFYVSKIIKLARFRNMLL</sequence>
<dbReference type="STRING" id="3880.A0A072U2B3"/>
<dbReference type="SUPFAM" id="SSF52507">
    <property type="entry name" value="Homo-oligomeric flavin-containing Cys decarboxylases, HFCD"/>
    <property type="match status" value="1"/>
</dbReference>
<evidence type="ECO:0000256" key="4">
    <source>
        <dbReference type="ARBA" id="ARBA00022793"/>
    </source>
</evidence>
<keyword evidence="3" id="KW-0285">Flavoprotein</keyword>
<dbReference type="Proteomes" id="UP000002051">
    <property type="component" value="Unassembled WGS sequence"/>
</dbReference>
<dbReference type="InterPro" id="IPR003382">
    <property type="entry name" value="Flavoprotein"/>
</dbReference>